<protein>
    <submittedName>
        <fullName evidence="1">Uncharacterized protein</fullName>
    </submittedName>
</protein>
<dbReference type="EMBL" id="FNVT01000018">
    <property type="protein sequence ID" value="SEH01013.1"/>
    <property type="molecule type" value="Genomic_DNA"/>
</dbReference>
<proteinExistence type="predicted"/>
<keyword evidence="2" id="KW-1185">Reference proteome</keyword>
<evidence type="ECO:0000313" key="2">
    <source>
        <dbReference type="Proteomes" id="UP000236732"/>
    </source>
</evidence>
<reference evidence="1 2" key="1">
    <citation type="submission" date="2016-10" db="EMBL/GenBank/DDBJ databases">
        <authorList>
            <person name="de Groot N.N."/>
        </authorList>
    </citation>
    <scope>NUCLEOTIDE SEQUENCE [LARGE SCALE GENOMIC DNA]</scope>
    <source>
        <strain evidence="1 2">CGMCC 4.7037</strain>
    </source>
</reference>
<dbReference type="Proteomes" id="UP000236732">
    <property type="component" value="Unassembled WGS sequence"/>
</dbReference>
<gene>
    <name evidence="1" type="ORF">SAMN05444920_118202</name>
</gene>
<evidence type="ECO:0000313" key="1">
    <source>
        <dbReference type="EMBL" id="SEH01013.1"/>
    </source>
</evidence>
<accession>A0A1H6EUH1</accession>
<dbReference type="AlphaFoldDB" id="A0A1H6EUH1"/>
<organism evidence="1 2">
    <name type="scientific">Nonomuraea solani</name>
    <dbReference type="NCBI Taxonomy" id="1144553"/>
    <lineage>
        <taxon>Bacteria</taxon>
        <taxon>Bacillati</taxon>
        <taxon>Actinomycetota</taxon>
        <taxon>Actinomycetes</taxon>
        <taxon>Streptosporangiales</taxon>
        <taxon>Streptosporangiaceae</taxon>
        <taxon>Nonomuraea</taxon>
    </lineage>
</organism>
<name>A0A1H6EUH1_9ACTN</name>
<sequence length="55" mass="5882">MCRQAGNRAGAPGHQTGLRLRATAVRGVRRHFVSLREAVPYILAFASGSEESASN</sequence>